<evidence type="ECO:0000256" key="1">
    <source>
        <dbReference type="ARBA" id="ARBA00022598"/>
    </source>
</evidence>
<feature type="domain" description="AMP-dependent synthetase/ligase" evidence="3">
    <location>
        <begin position="41"/>
        <end position="144"/>
    </location>
</feature>
<dbReference type="GO" id="GO:0016874">
    <property type="term" value="F:ligase activity"/>
    <property type="evidence" value="ECO:0007669"/>
    <property type="project" value="UniProtKB-KW"/>
</dbReference>
<sequence length="178" mass="18745">MRVSDSETGDSENGRTNIDQGVLEAESRTTSARTLADILAATAELHPEALALEDAAGGISYRGLLRLVNDQATHLSRSGVRRGDKVGIRIPSGTRDLYVSILATLLVGAAYVPVDADDPEERAQLVFSEAGVVGIIGPRAVFAVRDTLDAAALAARGLPADEDPTLVFPPAVIPHPRR</sequence>
<evidence type="ECO:0000313" key="5">
    <source>
        <dbReference type="Proteomes" id="UP000029864"/>
    </source>
</evidence>
<proteinExistence type="predicted"/>
<dbReference type="GO" id="GO:0031177">
    <property type="term" value="F:phosphopantetheine binding"/>
    <property type="evidence" value="ECO:0007669"/>
    <property type="project" value="TreeGrafter"/>
</dbReference>
<dbReference type="Proteomes" id="UP000029864">
    <property type="component" value="Unassembled WGS sequence"/>
</dbReference>
<reference evidence="4 5" key="1">
    <citation type="submission" date="2014-08" db="EMBL/GenBank/DDBJ databases">
        <authorList>
            <person name="Sisinthy S."/>
        </authorList>
    </citation>
    <scope>NUCLEOTIDE SEQUENCE [LARGE SCALE GENOMIC DNA]</scope>
    <source>
        <strain evidence="4 5">RuG17</strain>
    </source>
</reference>
<gene>
    <name evidence="4" type="ORF">GY21_02455</name>
</gene>
<dbReference type="GO" id="GO:0043041">
    <property type="term" value="P:amino acid activation for nonribosomal peptide biosynthetic process"/>
    <property type="evidence" value="ECO:0007669"/>
    <property type="project" value="TreeGrafter"/>
</dbReference>
<name>A0A099JT74_9MICO</name>
<dbReference type="Pfam" id="PF00501">
    <property type="entry name" value="AMP-binding"/>
    <property type="match status" value="1"/>
</dbReference>
<dbReference type="STRING" id="1001240.GY21_02455"/>
<dbReference type="PANTHER" id="PTHR45527:SF10">
    <property type="entry name" value="PYOCHELIN SYNTHASE PCHF"/>
    <property type="match status" value="1"/>
</dbReference>
<keyword evidence="5" id="KW-1185">Reference proteome</keyword>
<accession>A0A099JT74</accession>
<dbReference type="InterPro" id="IPR042099">
    <property type="entry name" value="ANL_N_sf"/>
</dbReference>
<feature type="region of interest" description="Disordered" evidence="2">
    <location>
        <begin position="1"/>
        <end position="21"/>
    </location>
</feature>
<dbReference type="GO" id="GO:0005737">
    <property type="term" value="C:cytoplasm"/>
    <property type="evidence" value="ECO:0007669"/>
    <property type="project" value="TreeGrafter"/>
</dbReference>
<dbReference type="EMBL" id="JPXF01000005">
    <property type="protein sequence ID" value="KGJ80847.1"/>
    <property type="molecule type" value="Genomic_DNA"/>
</dbReference>
<evidence type="ECO:0000256" key="2">
    <source>
        <dbReference type="SAM" id="MobiDB-lite"/>
    </source>
</evidence>
<protein>
    <recommendedName>
        <fullName evidence="3">AMP-dependent synthetase/ligase domain-containing protein</fullName>
    </recommendedName>
</protein>
<dbReference type="eggNOG" id="COG1020">
    <property type="taxonomic scope" value="Bacteria"/>
</dbReference>
<dbReference type="GO" id="GO:0044550">
    <property type="term" value="P:secondary metabolite biosynthetic process"/>
    <property type="evidence" value="ECO:0007669"/>
    <property type="project" value="TreeGrafter"/>
</dbReference>
<evidence type="ECO:0000313" key="4">
    <source>
        <dbReference type="EMBL" id="KGJ80847.1"/>
    </source>
</evidence>
<organism evidence="4 5">
    <name type="scientific">Cryobacterium roopkundense</name>
    <dbReference type="NCBI Taxonomy" id="1001240"/>
    <lineage>
        <taxon>Bacteria</taxon>
        <taxon>Bacillati</taxon>
        <taxon>Actinomycetota</taxon>
        <taxon>Actinomycetes</taxon>
        <taxon>Micrococcales</taxon>
        <taxon>Microbacteriaceae</taxon>
        <taxon>Cryobacterium</taxon>
    </lineage>
</organism>
<evidence type="ECO:0000259" key="3">
    <source>
        <dbReference type="Pfam" id="PF00501"/>
    </source>
</evidence>
<dbReference type="AlphaFoldDB" id="A0A099JT74"/>
<dbReference type="InterPro" id="IPR000873">
    <property type="entry name" value="AMP-dep_synth/lig_dom"/>
</dbReference>
<dbReference type="PANTHER" id="PTHR45527">
    <property type="entry name" value="NONRIBOSOMAL PEPTIDE SYNTHETASE"/>
    <property type="match status" value="1"/>
</dbReference>
<dbReference type="Gene3D" id="3.40.50.12780">
    <property type="entry name" value="N-terminal domain of ligase-like"/>
    <property type="match status" value="1"/>
</dbReference>
<keyword evidence="1" id="KW-0436">Ligase</keyword>
<dbReference type="SUPFAM" id="SSF56801">
    <property type="entry name" value="Acetyl-CoA synthetase-like"/>
    <property type="match status" value="1"/>
</dbReference>
<comment type="caution">
    <text evidence="4">The sequence shown here is derived from an EMBL/GenBank/DDBJ whole genome shotgun (WGS) entry which is preliminary data.</text>
</comment>